<evidence type="ECO:0000259" key="2">
    <source>
        <dbReference type="Pfam" id="PF17479"/>
    </source>
</evidence>
<evidence type="ECO:0000313" key="3">
    <source>
        <dbReference type="EMBL" id="UYM07641.1"/>
    </source>
</evidence>
<evidence type="ECO:0000313" key="4">
    <source>
        <dbReference type="Proteomes" id="UP001164390"/>
    </source>
</evidence>
<dbReference type="KEGG" id="sgrg:L0C25_11390"/>
<sequence>MSRQAGVMISVTSTHPVRVRAMVVLLTCVALSSMGLSGAAESRAAVRDDAASPGGQAGDDHGKRVVTSPLTGLPVAGDGLGKPVSVVKVDNTSHSRPQVGLDRAGLVVEELVEGGLTRLAAFYHSDYPEVVGPVRSMRLTDSGIVLPAEGPLFASGAAPVVKRRLERRGVRWRTEGSAGFFREPSRKAPYDLMLNLAKAVAKFYDVEQPADYLPFSDAPLRRGTPVDRFSVSFSSVSTTRWRPYGDGWVRANAPVESADDFAADNVLVIKARTHNADYVDPGGNPVPVTEFRGTGKAMLFADGKMARARWHKDGYKAPLTLRNRHGRKLSVPAGQTFIELIPRKRGSVHLP</sequence>
<organism evidence="3 4">
    <name type="scientific">Solicola gregarius</name>
    <dbReference type="NCBI Taxonomy" id="2908642"/>
    <lineage>
        <taxon>Bacteria</taxon>
        <taxon>Bacillati</taxon>
        <taxon>Actinomycetota</taxon>
        <taxon>Actinomycetes</taxon>
        <taxon>Propionibacteriales</taxon>
        <taxon>Nocardioidaceae</taxon>
        <taxon>Solicola</taxon>
    </lineage>
</organism>
<dbReference type="EMBL" id="CP094970">
    <property type="protein sequence ID" value="UYM07641.1"/>
    <property type="molecule type" value="Genomic_DNA"/>
</dbReference>
<dbReference type="InterPro" id="IPR023158">
    <property type="entry name" value="YerB-like_sf"/>
</dbReference>
<keyword evidence="4" id="KW-1185">Reference proteome</keyword>
<dbReference type="SUPFAM" id="SSF159774">
    <property type="entry name" value="YerB-like"/>
    <property type="match status" value="1"/>
</dbReference>
<protein>
    <submittedName>
        <fullName evidence="3">DUF3048 domain-containing protein</fullName>
    </submittedName>
</protein>
<dbReference type="Proteomes" id="UP001164390">
    <property type="component" value="Chromosome"/>
</dbReference>
<dbReference type="RefSeq" id="WP_271636617.1">
    <property type="nucleotide sequence ID" value="NZ_CP094970.1"/>
</dbReference>
<accession>A0AA46TLT2</accession>
<name>A0AA46TLT2_9ACTN</name>
<gene>
    <name evidence="3" type="ORF">L0C25_11390</name>
</gene>
<dbReference type="Pfam" id="PF11258">
    <property type="entry name" value="DUF3048"/>
    <property type="match status" value="1"/>
</dbReference>
<dbReference type="Gene3D" id="3.50.90.10">
    <property type="entry name" value="YerB-like"/>
    <property type="match status" value="1"/>
</dbReference>
<proteinExistence type="predicted"/>
<dbReference type="AlphaFoldDB" id="A0AA46TLT2"/>
<dbReference type="InterPro" id="IPR035328">
    <property type="entry name" value="DUF3048_C"/>
</dbReference>
<reference evidence="3" key="1">
    <citation type="submission" date="2022-01" db="EMBL/GenBank/DDBJ databases">
        <title>Nocardioidaceae gen. sp. A5X3R13.</title>
        <authorList>
            <person name="Lopez Marin M.A."/>
            <person name="Uhlik O."/>
        </authorList>
    </citation>
    <scope>NUCLEOTIDE SEQUENCE</scope>
    <source>
        <strain evidence="3">A5X3R13</strain>
    </source>
</reference>
<dbReference type="Pfam" id="PF17479">
    <property type="entry name" value="DUF3048_C"/>
    <property type="match status" value="1"/>
</dbReference>
<feature type="domain" description="DUF3048" evidence="1">
    <location>
        <begin position="70"/>
        <end position="199"/>
    </location>
</feature>
<dbReference type="InterPro" id="IPR021416">
    <property type="entry name" value="DUF3048_N"/>
</dbReference>
<evidence type="ECO:0000259" key="1">
    <source>
        <dbReference type="Pfam" id="PF11258"/>
    </source>
</evidence>
<feature type="domain" description="DUF3048" evidence="2">
    <location>
        <begin position="233"/>
        <end position="338"/>
    </location>
</feature>